<dbReference type="SUPFAM" id="SSF56801">
    <property type="entry name" value="Acetyl-CoA synthetase-like"/>
    <property type="match status" value="1"/>
</dbReference>
<dbReference type="NCBIfam" id="TIGR01733">
    <property type="entry name" value="AA-adenyl-dom"/>
    <property type="match status" value="1"/>
</dbReference>
<evidence type="ECO:0000259" key="1">
    <source>
        <dbReference type="Pfam" id="PF00501"/>
    </source>
</evidence>
<dbReference type="RefSeq" id="WP_133903438.1">
    <property type="nucleotide sequence ID" value="NZ_SOCP01000005.1"/>
</dbReference>
<dbReference type="InterPro" id="IPR025110">
    <property type="entry name" value="AMP-bd_C"/>
</dbReference>
<dbReference type="InterPro" id="IPR020845">
    <property type="entry name" value="AMP-binding_CS"/>
</dbReference>
<dbReference type="GO" id="GO:0044550">
    <property type="term" value="P:secondary metabolite biosynthetic process"/>
    <property type="evidence" value="ECO:0007669"/>
    <property type="project" value="TreeGrafter"/>
</dbReference>
<dbReference type="Proteomes" id="UP000294927">
    <property type="component" value="Unassembled WGS sequence"/>
</dbReference>
<feature type="domain" description="AMP-dependent synthetase/ligase" evidence="1">
    <location>
        <begin position="10"/>
        <end position="348"/>
    </location>
</feature>
<evidence type="ECO:0000259" key="2">
    <source>
        <dbReference type="Pfam" id="PF13193"/>
    </source>
</evidence>
<gene>
    <name evidence="3" type="ORF">CLV71_105154</name>
</gene>
<keyword evidence="4" id="KW-1185">Reference proteome</keyword>
<dbReference type="GO" id="GO:0031177">
    <property type="term" value="F:phosphopantetheine binding"/>
    <property type="evidence" value="ECO:0007669"/>
    <property type="project" value="TreeGrafter"/>
</dbReference>
<dbReference type="EMBL" id="SOCP01000005">
    <property type="protein sequence ID" value="TDV52023.1"/>
    <property type="molecule type" value="Genomic_DNA"/>
</dbReference>
<dbReference type="Pfam" id="PF00501">
    <property type="entry name" value="AMP-binding"/>
    <property type="match status" value="1"/>
</dbReference>
<dbReference type="Gene3D" id="3.30.300.30">
    <property type="match status" value="1"/>
</dbReference>
<dbReference type="AlphaFoldDB" id="A0A4R7VQJ7"/>
<dbReference type="InterPro" id="IPR045851">
    <property type="entry name" value="AMP-bd_C_sf"/>
</dbReference>
<proteinExistence type="predicted"/>
<dbReference type="PROSITE" id="PS00455">
    <property type="entry name" value="AMP_BINDING"/>
    <property type="match status" value="1"/>
</dbReference>
<protein>
    <submittedName>
        <fullName evidence="3">L-prolyl-[peptidyl carrier protein] synthetase</fullName>
    </submittedName>
</protein>
<accession>A0A4R7VQJ7</accession>
<dbReference type="InterPro" id="IPR042099">
    <property type="entry name" value="ANL_N_sf"/>
</dbReference>
<dbReference type="PANTHER" id="PTHR45527">
    <property type="entry name" value="NONRIBOSOMAL PEPTIDE SYNTHETASE"/>
    <property type="match status" value="1"/>
</dbReference>
<organism evidence="3 4">
    <name type="scientific">Actinophytocola oryzae</name>
    <dbReference type="NCBI Taxonomy" id="502181"/>
    <lineage>
        <taxon>Bacteria</taxon>
        <taxon>Bacillati</taxon>
        <taxon>Actinomycetota</taxon>
        <taxon>Actinomycetes</taxon>
        <taxon>Pseudonocardiales</taxon>
        <taxon>Pseudonocardiaceae</taxon>
    </lineage>
</organism>
<dbReference type="GO" id="GO:0005737">
    <property type="term" value="C:cytoplasm"/>
    <property type="evidence" value="ECO:0007669"/>
    <property type="project" value="TreeGrafter"/>
</dbReference>
<evidence type="ECO:0000313" key="3">
    <source>
        <dbReference type="EMBL" id="TDV52023.1"/>
    </source>
</evidence>
<dbReference type="Gene3D" id="3.40.50.12780">
    <property type="entry name" value="N-terminal domain of ligase-like"/>
    <property type="match status" value="1"/>
</dbReference>
<name>A0A4R7VQJ7_9PSEU</name>
<reference evidence="3 4" key="1">
    <citation type="submission" date="2019-03" db="EMBL/GenBank/DDBJ databases">
        <title>Genomic Encyclopedia of Archaeal and Bacterial Type Strains, Phase II (KMG-II): from individual species to whole genera.</title>
        <authorList>
            <person name="Goeker M."/>
        </authorList>
    </citation>
    <scope>NUCLEOTIDE SEQUENCE [LARGE SCALE GENOMIC DNA]</scope>
    <source>
        <strain evidence="3 4">DSM 45499</strain>
    </source>
</reference>
<dbReference type="InterPro" id="IPR010071">
    <property type="entry name" value="AA_adenyl_dom"/>
</dbReference>
<evidence type="ECO:0000313" key="4">
    <source>
        <dbReference type="Proteomes" id="UP000294927"/>
    </source>
</evidence>
<dbReference type="GO" id="GO:0043041">
    <property type="term" value="P:amino acid activation for nonribosomal peptide biosynthetic process"/>
    <property type="evidence" value="ECO:0007669"/>
    <property type="project" value="TreeGrafter"/>
</dbReference>
<dbReference type="Pfam" id="PF13193">
    <property type="entry name" value="AMP-binding_C"/>
    <property type="match status" value="1"/>
</dbReference>
<comment type="caution">
    <text evidence="3">The sequence shown here is derived from an EMBL/GenBank/DDBJ whole genome shotgun (WGS) entry which is preliminary data.</text>
</comment>
<feature type="domain" description="AMP-binding enzyme C-terminal" evidence="2">
    <location>
        <begin position="392"/>
        <end position="466"/>
    </location>
</feature>
<dbReference type="InterPro" id="IPR000873">
    <property type="entry name" value="AMP-dep_synth/lig_dom"/>
</dbReference>
<dbReference type="OrthoDB" id="3243414at2"/>
<dbReference type="PANTHER" id="PTHR45527:SF1">
    <property type="entry name" value="FATTY ACID SYNTHASE"/>
    <property type="match status" value="1"/>
</dbReference>
<sequence length="483" mass="52177">MNLQDLVIASARRDPLAEAVRGPSERLTYGELDRLADRYAVALAGHGVGRGDRVLIWCEKSVEAVALMQAALRMGAVYVPVAPSNPVARLDRITASCLPVLVVTDEDGARKADAAGWTNAPLATFDDLGATSGPAPDHPTDISADSPAYILYTSGSTGEPKGVCISHRNALAFVEWAAAEVGLHAGDRLANHAPFNFDLSVFDLYGAFLAGASVHLVPGAAAYAPEQLVELLDGITVWYSVPSVLLLMMRQGGLMARHAPESLRVCVFAGEPFPVGDVLELRAAWPQVRLFNWYGPTETNVCTSYEVTDVDLARTRPLPIGTACSGDRVWLDEGEIVVDGPTVMLGYWGGPRHVGPYRTGDLGRYDETGRLEYVGRRDHMVKVRGHRVELGEIETALRTHEAVDQAVVLVHGTGMATRIEAVVVAHAGMRPTLIQLKRLCASRLPAYMIVDELRLVDELPRTENGKTDRAALVAEKEKVDVGH</sequence>